<dbReference type="SUPFAM" id="SSF82693">
    <property type="entry name" value="Multidrug efflux transporter AcrB pore domain, PN1, PN2, PC1 and PC2 subdomains"/>
    <property type="match status" value="2"/>
</dbReference>
<dbReference type="Pfam" id="PF00873">
    <property type="entry name" value="ACR_tran"/>
    <property type="match status" value="1"/>
</dbReference>
<reference evidence="2" key="1">
    <citation type="submission" date="2018-05" db="EMBL/GenBank/DDBJ databases">
        <authorList>
            <person name="Lanie J.A."/>
            <person name="Ng W.-L."/>
            <person name="Kazmierczak K.M."/>
            <person name="Andrzejewski T.M."/>
            <person name="Davidsen T.M."/>
            <person name="Wayne K.J."/>
            <person name="Tettelin H."/>
            <person name="Glass J.I."/>
            <person name="Rusch D."/>
            <person name="Podicherti R."/>
            <person name="Tsui H.-C.T."/>
            <person name="Winkler M.E."/>
        </authorList>
    </citation>
    <scope>NUCLEOTIDE SEQUENCE</scope>
</reference>
<dbReference type="InterPro" id="IPR027463">
    <property type="entry name" value="AcrB_DN_DC_subdom"/>
</dbReference>
<dbReference type="InterPro" id="IPR001036">
    <property type="entry name" value="Acrflvin-R"/>
</dbReference>
<sequence length="278" mass="30469">MFRFLVNASLRSRLIILMVAVACVGYGLVVQRELPTDIFPDLNKGLVTIMTEAYGLAPEEVESLITYPIELVMAGADGMTRVRSTSTTGLSIIYVEFDWDVDVYRARQIVTERLNVGSERMPPGFQPVLMPVSSYMGEILLTAITGEGMDPMKIREIADWVVAPRLRAIAGVSRVVPIGGLVREYHVIPDLLRLEHFGITLQDIEEAVASFGSNTGGGVVDQSAQEFLIRNLGRTTSLEDLRNVAIGIRGGQPVLLYQVANISFVPKQRRGDAGFQGS</sequence>
<evidence type="ECO:0008006" key="3">
    <source>
        <dbReference type="Google" id="ProtNLM"/>
    </source>
</evidence>
<dbReference type="SUPFAM" id="SSF82714">
    <property type="entry name" value="Multidrug efflux transporter AcrB TolC docking domain, DN and DC subdomains"/>
    <property type="match status" value="1"/>
</dbReference>
<dbReference type="PANTHER" id="PTHR32063">
    <property type="match status" value="1"/>
</dbReference>
<gene>
    <name evidence="2" type="ORF">METZ01_LOCUS322011</name>
</gene>
<evidence type="ECO:0000256" key="1">
    <source>
        <dbReference type="SAM" id="Phobius"/>
    </source>
</evidence>
<dbReference type="GO" id="GO:0042910">
    <property type="term" value="F:xenobiotic transmembrane transporter activity"/>
    <property type="evidence" value="ECO:0007669"/>
    <property type="project" value="TreeGrafter"/>
</dbReference>
<protein>
    <recommendedName>
        <fullName evidence="3">CusA/CzcA family heavy metal efflux RND transporter</fullName>
    </recommendedName>
</protein>
<dbReference type="Gene3D" id="1.20.1640.10">
    <property type="entry name" value="Multidrug efflux transporter AcrB transmembrane domain"/>
    <property type="match status" value="1"/>
</dbReference>
<dbReference type="GO" id="GO:0005886">
    <property type="term" value="C:plasma membrane"/>
    <property type="evidence" value="ECO:0007669"/>
    <property type="project" value="TreeGrafter"/>
</dbReference>
<dbReference type="Gene3D" id="3.30.70.1430">
    <property type="entry name" value="Multidrug efflux transporter AcrB pore domain"/>
    <property type="match status" value="1"/>
</dbReference>
<dbReference type="Gene3D" id="3.30.70.1320">
    <property type="entry name" value="Multidrug efflux transporter AcrB pore domain like"/>
    <property type="match status" value="1"/>
</dbReference>
<organism evidence="2">
    <name type="scientific">marine metagenome</name>
    <dbReference type="NCBI Taxonomy" id="408172"/>
    <lineage>
        <taxon>unclassified sequences</taxon>
        <taxon>metagenomes</taxon>
        <taxon>ecological metagenomes</taxon>
    </lineage>
</organism>
<feature type="transmembrane region" description="Helical" evidence="1">
    <location>
        <begin position="12"/>
        <end position="29"/>
    </location>
</feature>
<feature type="non-terminal residue" evidence="2">
    <location>
        <position position="278"/>
    </location>
</feature>
<name>A0A382P8K9_9ZZZZ</name>
<dbReference type="AlphaFoldDB" id="A0A382P8K9"/>
<keyword evidence="1" id="KW-0472">Membrane</keyword>
<dbReference type="PANTHER" id="PTHR32063:SF4">
    <property type="entry name" value="SLR6043 PROTEIN"/>
    <property type="match status" value="1"/>
</dbReference>
<keyword evidence="1" id="KW-0812">Transmembrane</keyword>
<keyword evidence="1" id="KW-1133">Transmembrane helix</keyword>
<evidence type="ECO:0000313" key="2">
    <source>
        <dbReference type="EMBL" id="SVC69157.1"/>
    </source>
</evidence>
<accession>A0A382P8K9</accession>
<proteinExistence type="predicted"/>
<dbReference type="Gene3D" id="3.30.2090.10">
    <property type="entry name" value="Multidrug efflux transporter AcrB TolC docking domain, DN and DC subdomains"/>
    <property type="match status" value="1"/>
</dbReference>
<dbReference type="EMBL" id="UINC01105313">
    <property type="protein sequence ID" value="SVC69157.1"/>
    <property type="molecule type" value="Genomic_DNA"/>
</dbReference>